<organism evidence="1 2">
    <name type="scientific">Hyalomma asiaticum</name>
    <name type="common">Tick</name>
    <dbReference type="NCBI Taxonomy" id="266040"/>
    <lineage>
        <taxon>Eukaryota</taxon>
        <taxon>Metazoa</taxon>
        <taxon>Ecdysozoa</taxon>
        <taxon>Arthropoda</taxon>
        <taxon>Chelicerata</taxon>
        <taxon>Arachnida</taxon>
        <taxon>Acari</taxon>
        <taxon>Parasitiformes</taxon>
        <taxon>Ixodida</taxon>
        <taxon>Ixodoidea</taxon>
        <taxon>Ixodidae</taxon>
        <taxon>Hyalomminae</taxon>
        <taxon>Hyalomma</taxon>
    </lineage>
</organism>
<proteinExistence type="predicted"/>
<gene>
    <name evidence="1" type="ORF">HPB50_025419</name>
</gene>
<protein>
    <submittedName>
        <fullName evidence="1">Uncharacterized protein</fullName>
    </submittedName>
</protein>
<accession>A0ACB7SPG2</accession>
<name>A0ACB7SPG2_HYAAI</name>
<dbReference type="Proteomes" id="UP000821845">
    <property type="component" value="Chromosome 4"/>
</dbReference>
<evidence type="ECO:0000313" key="1">
    <source>
        <dbReference type="EMBL" id="KAH6934554.1"/>
    </source>
</evidence>
<comment type="caution">
    <text evidence="1">The sequence shown here is derived from an EMBL/GenBank/DDBJ whole genome shotgun (WGS) entry which is preliminary data.</text>
</comment>
<dbReference type="EMBL" id="CM023484">
    <property type="protein sequence ID" value="KAH6934554.1"/>
    <property type="molecule type" value="Genomic_DNA"/>
</dbReference>
<evidence type="ECO:0000313" key="2">
    <source>
        <dbReference type="Proteomes" id="UP000821845"/>
    </source>
</evidence>
<sequence length="407" mass="41992">MARILGVFVAWNTTSMMLCCGANIVGLRFPPKWLYYNTLLYDFYKRYDASQGRAFDEGAQVSARGRKSWWLNIGWGLRTRTPTPGVQTPKARSPAGPIPLGEQTSGGRTPSALTPVAVVAGARTATRKQKKPTSGGKTPRLQSPPPPGVRAGTGSAVPVSKKTPRAGAAAKSAGEEGGTTTSAGTTTLSKTKNKLKKRVIATPATPPRASTKQRKLKQGDRAGAGGTAYEPSAASSGTSSAKTVQDIEDAGGLASEVSNATTPSQVAPDDLVDTEVSVVTSASQGSTADSAKRGIGGAAPSRQPGGSLRDASPATPSRMLGLHGATEDVRTATSSASTSRSTYRGALDGRTPRQPEANVLAGQVGGTPAVMPSPRVVQRTDEAENVKGAGRLKPPEPTGRTPSRRKP</sequence>
<keyword evidence="2" id="KW-1185">Reference proteome</keyword>
<reference evidence="1" key="1">
    <citation type="submission" date="2020-05" db="EMBL/GenBank/DDBJ databases">
        <title>Large-scale comparative analyses of tick genomes elucidate their genetic diversity and vector capacities.</title>
        <authorList>
            <person name="Jia N."/>
            <person name="Wang J."/>
            <person name="Shi W."/>
            <person name="Du L."/>
            <person name="Sun Y."/>
            <person name="Zhan W."/>
            <person name="Jiang J."/>
            <person name="Wang Q."/>
            <person name="Zhang B."/>
            <person name="Ji P."/>
            <person name="Sakyi L.B."/>
            <person name="Cui X."/>
            <person name="Yuan T."/>
            <person name="Jiang B."/>
            <person name="Yang W."/>
            <person name="Lam T.T.-Y."/>
            <person name="Chang Q."/>
            <person name="Ding S."/>
            <person name="Wang X."/>
            <person name="Zhu J."/>
            <person name="Ruan X."/>
            <person name="Zhao L."/>
            <person name="Wei J."/>
            <person name="Que T."/>
            <person name="Du C."/>
            <person name="Cheng J."/>
            <person name="Dai P."/>
            <person name="Han X."/>
            <person name="Huang E."/>
            <person name="Gao Y."/>
            <person name="Liu J."/>
            <person name="Shao H."/>
            <person name="Ye R."/>
            <person name="Li L."/>
            <person name="Wei W."/>
            <person name="Wang X."/>
            <person name="Wang C."/>
            <person name="Yang T."/>
            <person name="Huo Q."/>
            <person name="Li W."/>
            <person name="Guo W."/>
            <person name="Chen H."/>
            <person name="Zhou L."/>
            <person name="Ni X."/>
            <person name="Tian J."/>
            <person name="Zhou Y."/>
            <person name="Sheng Y."/>
            <person name="Liu T."/>
            <person name="Pan Y."/>
            <person name="Xia L."/>
            <person name="Li J."/>
            <person name="Zhao F."/>
            <person name="Cao W."/>
        </authorList>
    </citation>
    <scope>NUCLEOTIDE SEQUENCE</scope>
    <source>
        <strain evidence="1">Hyas-2018</strain>
    </source>
</reference>